<name>A0A560WD72_9MICO</name>
<dbReference type="RefSeq" id="WP_144856267.1">
    <property type="nucleotide sequence ID" value="NZ_BAAAYT010000007.1"/>
</dbReference>
<keyword evidence="2" id="KW-1185">Reference proteome</keyword>
<dbReference type="AlphaFoldDB" id="A0A560WD72"/>
<sequence length="363" mass="39097">MHLHYLDTHAHLRLRADSQVAQVVEDWSRCLVAEGEPRHADDGMLVVDSELPLTHEMKHRLVANLTERGIDDLAGRALMLHAAGVTTENGRVLALVAESGAGKTTAAHHLCRGTFGYVTDETVAITPQGRVFPFAKPLSLVIDPQHPQAKEHRSPDTLGINHTPSTPLTLAGIVFLTRRPDHAGSPKIDDVPLLDAVLELIGHTSAFTQLDRPLEQTVRIISRCGPARRLTYRDIEDCDDLLEELVTAGPEPIEEWLPMGIAMTKSDDQSGDQARGGSLAAHEPDDLIQVGEAALALVGQVPVLLGAIGRTVWQAAVGGATHDDLHAAVVAEHGPYATSEALVQDAIQRLISAGLLHLNERPP</sequence>
<dbReference type="SUPFAM" id="SSF53795">
    <property type="entry name" value="PEP carboxykinase-like"/>
    <property type="match status" value="1"/>
</dbReference>
<reference evidence="1 2" key="1">
    <citation type="submission" date="2019-06" db="EMBL/GenBank/DDBJ databases">
        <title>Sequencing the genomes of 1000 actinobacteria strains.</title>
        <authorList>
            <person name="Klenk H.-P."/>
        </authorList>
    </citation>
    <scope>NUCLEOTIDE SEQUENCE [LARGE SCALE GENOMIC DNA]</scope>
    <source>
        <strain evidence="1 2">DSM 18935</strain>
    </source>
</reference>
<evidence type="ECO:0000313" key="2">
    <source>
        <dbReference type="Proteomes" id="UP000315628"/>
    </source>
</evidence>
<proteinExistence type="predicted"/>
<dbReference type="Proteomes" id="UP000315628">
    <property type="component" value="Unassembled WGS sequence"/>
</dbReference>
<gene>
    <name evidence="1" type="ORF">FB557_1021</name>
</gene>
<organism evidence="1 2">
    <name type="scientific">Marihabitans asiaticum</name>
    <dbReference type="NCBI Taxonomy" id="415218"/>
    <lineage>
        <taxon>Bacteria</taxon>
        <taxon>Bacillati</taxon>
        <taxon>Actinomycetota</taxon>
        <taxon>Actinomycetes</taxon>
        <taxon>Micrococcales</taxon>
        <taxon>Intrasporangiaceae</taxon>
        <taxon>Marihabitans</taxon>
    </lineage>
</organism>
<comment type="caution">
    <text evidence="1">The sequence shown here is derived from an EMBL/GenBank/DDBJ whole genome shotgun (WGS) entry which is preliminary data.</text>
</comment>
<dbReference type="EMBL" id="VIUW01000002">
    <property type="protein sequence ID" value="TWD15510.1"/>
    <property type="molecule type" value="Genomic_DNA"/>
</dbReference>
<dbReference type="OrthoDB" id="4793383at2"/>
<dbReference type="InterPro" id="IPR027417">
    <property type="entry name" value="P-loop_NTPase"/>
</dbReference>
<evidence type="ECO:0008006" key="3">
    <source>
        <dbReference type="Google" id="ProtNLM"/>
    </source>
</evidence>
<evidence type="ECO:0000313" key="1">
    <source>
        <dbReference type="EMBL" id="TWD15510.1"/>
    </source>
</evidence>
<dbReference type="Gene3D" id="3.40.50.300">
    <property type="entry name" value="P-loop containing nucleotide triphosphate hydrolases"/>
    <property type="match status" value="1"/>
</dbReference>
<accession>A0A560WD72</accession>
<protein>
    <recommendedName>
        <fullName evidence="3">Coenzyme PQQ synthesis protein D (PqqD)</fullName>
    </recommendedName>
</protein>